<comment type="catalytic activity">
    <reaction evidence="1 9">
        <text>1-(2-carboxyphenylamino)-1-deoxy-D-ribulose 5-phosphate + H(+) = (1S,2R)-1-C-(indol-3-yl)glycerol 3-phosphate + CO2 + H2O</text>
        <dbReference type="Rhea" id="RHEA:23476"/>
        <dbReference type="ChEBI" id="CHEBI:15377"/>
        <dbReference type="ChEBI" id="CHEBI:15378"/>
        <dbReference type="ChEBI" id="CHEBI:16526"/>
        <dbReference type="ChEBI" id="CHEBI:58613"/>
        <dbReference type="ChEBI" id="CHEBI:58866"/>
        <dbReference type="EC" id="4.1.1.48"/>
    </reaction>
</comment>
<dbReference type="FunFam" id="3.20.20.70:FF:000024">
    <property type="entry name" value="Indole-3-glycerol phosphate synthase"/>
    <property type="match status" value="1"/>
</dbReference>
<dbReference type="GO" id="GO:0000162">
    <property type="term" value="P:L-tryptophan biosynthetic process"/>
    <property type="evidence" value="ECO:0007669"/>
    <property type="project" value="UniProtKB-UniRule"/>
</dbReference>
<dbReference type="PROSITE" id="PS00614">
    <property type="entry name" value="IGPS"/>
    <property type="match status" value="1"/>
</dbReference>
<evidence type="ECO:0000256" key="7">
    <source>
        <dbReference type="ARBA" id="ARBA00023141"/>
    </source>
</evidence>
<evidence type="ECO:0000313" key="12">
    <source>
        <dbReference type="Proteomes" id="UP000469325"/>
    </source>
</evidence>
<keyword evidence="12" id="KW-1185">Reference proteome</keyword>
<protein>
    <recommendedName>
        <fullName evidence="9">Indole-3-glycerol phosphate synthase</fullName>
        <shortName evidence="9">IGPS</shortName>
        <ecNumber evidence="9">4.1.1.48</ecNumber>
    </recommendedName>
</protein>
<comment type="caution">
    <text evidence="11">The sequence shown here is derived from an EMBL/GenBank/DDBJ whole genome shotgun (WGS) entry which is preliminary data.</text>
</comment>
<dbReference type="GO" id="GO:0004640">
    <property type="term" value="F:phosphoribosylanthranilate isomerase activity"/>
    <property type="evidence" value="ECO:0007669"/>
    <property type="project" value="TreeGrafter"/>
</dbReference>
<dbReference type="SUPFAM" id="SSF51366">
    <property type="entry name" value="Ribulose-phoshate binding barrel"/>
    <property type="match status" value="1"/>
</dbReference>
<dbReference type="InterPro" id="IPR011060">
    <property type="entry name" value="RibuloseP-bd_barrel"/>
</dbReference>
<dbReference type="CDD" id="cd00331">
    <property type="entry name" value="IGPS"/>
    <property type="match status" value="1"/>
</dbReference>
<dbReference type="HAMAP" id="MF_00134_B">
    <property type="entry name" value="IGPS_B"/>
    <property type="match status" value="1"/>
</dbReference>
<dbReference type="InterPro" id="IPR013785">
    <property type="entry name" value="Aldolase_TIM"/>
</dbReference>
<sequence length="273" mass="29929">MGEHGNILQTIAERTRERIAHEREERPLDQVAGEARGLAEKELESGGSFRFPFERALWAPGMSFICECKKASPSKGVIAEDFDPVAIAREYEAAGAAAISCLTEPFWFQGRDEYLSAIADTVSIPVLRKDFVVDEYMVYQAKVLGAHAVLLICSILTDEQLAHYVSLAHELGLSALVEAYAPEEVPRAIAAGARVVGVNNRDLRTFKVDFGNSILLRPLVGPERLFVSESGVRDANDIRRLYDAGVDAVLVGETLMRQNDKSAALAELRGEVP</sequence>
<evidence type="ECO:0000256" key="6">
    <source>
        <dbReference type="ARBA" id="ARBA00022822"/>
    </source>
</evidence>
<dbReference type="InterPro" id="IPR045186">
    <property type="entry name" value="Indole-3-glycerol_P_synth"/>
</dbReference>
<keyword evidence="7 9" id="KW-0057">Aromatic amino acid biosynthesis</keyword>
<dbReference type="InterPro" id="IPR013798">
    <property type="entry name" value="Indole-3-glycerol_P_synth_dom"/>
</dbReference>
<dbReference type="AlphaFoldDB" id="A0A6N7X8N1"/>
<dbReference type="EC" id="4.1.1.48" evidence="9"/>
<evidence type="ECO:0000256" key="1">
    <source>
        <dbReference type="ARBA" id="ARBA00001633"/>
    </source>
</evidence>
<evidence type="ECO:0000256" key="3">
    <source>
        <dbReference type="ARBA" id="ARBA00008737"/>
    </source>
</evidence>
<keyword evidence="6 9" id="KW-0822">Tryptophan biosynthesis</keyword>
<evidence type="ECO:0000313" key="11">
    <source>
        <dbReference type="EMBL" id="MST71900.1"/>
    </source>
</evidence>
<evidence type="ECO:0000259" key="10">
    <source>
        <dbReference type="Pfam" id="PF00218"/>
    </source>
</evidence>
<dbReference type="GO" id="GO:0004425">
    <property type="term" value="F:indole-3-glycerol-phosphate synthase activity"/>
    <property type="evidence" value="ECO:0007669"/>
    <property type="project" value="UniProtKB-UniRule"/>
</dbReference>
<evidence type="ECO:0000256" key="9">
    <source>
        <dbReference type="HAMAP-Rule" id="MF_00134"/>
    </source>
</evidence>
<dbReference type="UniPathway" id="UPA00035">
    <property type="reaction ID" value="UER00043"/>
</dbReference>
<dbReference type="PANTHER" id="PTHR22854">
    <property type="entry name" value="TRYPTOPHAN BIOSYNTHESIS PROTEIN"/>
    <property type="match status" value="1"/>
</dbReference>
<accession>A0A6N7X8N1</accession>
<feature type="domain" description="Indole-3-glycerol phosphate synthase" evidence="10">
    <location>
        <begin position="8"/>
        <end position="268"/>
    </location>
</feature>
<keyword evidence="4 9" id="KW-0028">Amino-acid biosynthesis</keyword>
<evidence type="ECO:0000256" key="5">
    <source>
        <dbReference type="ARBA" id="ARBA00022793"/>
    </source>
</evidence>
<evidence type="ECO:0000256" key="8">
    <source>
        <dbReference type="ARBA" id="ARBA00023239"/>
    </source>
</evidence>
<organism evidence="11 12">
    <name type="scientific">Olsenella porci</name>
    <dbReference type="NCBI Taxonomy" id="2652279"/>
    <lineage>
        <taxon>Bacteria</taxon>
        <taxon>Bacillati</taxon>
        <taxon>Actinomycetota</taxon>
        <taxon>Coriobacteriia</taxon>
        <taxon>Coriobacteriales</taxon>
        <taxon>Atopobiaceae</taxon>
        <taxon>Olsenella</taxon>
    </lineage>
</organism>
<dbReference type="Proteomes" id="UP000469325">
    <property type="component" value="Unassembled WGS sequence"/>
</dbReference>
<dbReference type="InterPro" id="IPR001468">
    <property type="entry name" value="Indole-3-GlycerolPSynthase_CS"/>
</dbReference>
<evidence type="ECO:0000256" key="2">
    <source>
        <dbReference type="ARBA" id="ARBA00004696"/>
    </source>
</evidence>
<dbReference type="Pfam" id="PF00218">
    <property type="entry name" value="IGPS"/>
    <property type="match status" value="1"/>
</dbReference>
<dbReference type="EMBL" id="VUNC01000001">
    <property type="protein sequence ID" value="MST71900.1"/>
    <property type="molecule type" value="Genomic_DNA"/>
</dbReference>
<dbReference type="NCBIfam" id="NF001377">
    <property type="entry name" value="PRK00278.2-4"/>
    <property type="match status" value="1"/>
</dbReference>
<dbReference type="Gene3D" id="3.20.20.70">
    <property type="entry name" value="Aldolase class I"/>
    <property type="match status" value="1"/>
</dbReference>
<proteinExistence type="inferred from homology"/>
<keyword evidence="8 9" id="KW-0456">Lyase</keyword>
<gene>
    <name evidence="9 11" type="primary">trpC</name>
    <name evidence="11" type="ORF">FYJ68_02080</name>
</gene>
<name>A0A6N7X8N1_9ACTN</name>
<reference evidence="11 12" key="1">
    <citation type="submission" date="2019-08" db="EMBL/GenBank/DDBJ databases">
        <title>In-depth cultivation of the pig gut microbiome towards novel bacterial diversity and tailored functional studies.</title>
        <authorList>
            <person name="Wylensek D."/>
            <person name="Hitch T.C.A."/>
            <person name="Clavel T."/>
        </authorList>
    </citation>
    <scope>NUCLEOTIDE SEQUENCE [LARGE SCALE GENOMIC DNA]</scope>
    <source>
        <strain evidence="11 12">CA-Schmier-601-WT-1</strain>
    </source>
</reference>
<evidence type="ECO:0000256" key="4">
    <source>
        <dbReference type="ARBA" id="ARBA00022605"/>
    </source>
</evidence>
<comment type="pathway">
    <text evidence="2 9">Amino-acid biosynthesis; L-tryptophan biosynthesis; L-tryptophan from chorismate: step 4/5.</text>
</comment>
<dbReference type="PANTHER" id="PTHR22854:SF2">
    <property type="entry name" value="INDOLE-3-GLYCEROL-PHOSPHATE SYNTHASE"/>
    <property type="match status" value="1"/>
</dbReference>
<dbReference type="RefSeq" id="WP_154433639.1">
    <property type="nucleotide sequence ID" value="NZ_VUNC01000001.1"/>
</dbReference>
<comment type="similarity">
    <text evidence="3 9">Belongs to the TrpC family.</text>
</comment>
<keyword evidence="5 9" id="KW-0210">Decarboxylase</keyword>